<dbReference type="HOGENOM" id="CLU_1178655_0_0_4"/>
<evidence type="ECO:0000313" key="2">
    <source>
        <dbReference type="EMBL" id="AAZ59918.1"/>
    </source>
</evidence>
<organism evidence="2">
    <name type="scientific">Cupriavidus pinatubonensis (strain JMP 134 / LMG 1197)</name>
    <name type="common">Cupriavidus necator (strain JMP 134)</name>
    <dbReference type="NCBI Taxonomy" id="264198"/>
    <lineage>
        <taxon>Bacteria</taxon>
        <taxon>Pseudomonadati</taxon>
        <taxon>Pseudomonadota</taxon>
        <taxon>Betaproteobacteria</taxon>
        <taxon>Burkholderiales</taxon>
        <taxon>Burkholderiaceae</taxon>
        <taxon>Cupriavidus</taxon>
    </lineage>
</organism>
<dbReference type="STRING" id="264198.Reut_A0536"/>
<sequence>MHGPRPRSTVDDASILATSSQCVPPPQRTVIKVTLHFASRCGTAGRRKLVFNTNQAGMAGKAVALQCRSLEPSQRVDSMNGRKLCQLALALAAVTATGAAIAGRGYYHGGGYHGGGYYHGGYYHGFYPSVGVYFGPGWYGGYPYGYGYPYPYYYPPAVMAAPASPPQYIEQGPNGPVPAPGPEQSAPQTPDQAWWYHCNQPEGYYPYIHACPGGWQRVPAQPPSSSEAPESRMSS</sequence>
<evidence type="ECO:0000256" key="1">
    <source>
        <dbReference type="SAM" id="MobiDB-lite"/>
    </source>
</evidence>
<dbReference type="EMBL" id="CP000090">
    <property type="protein sequence ID" value="AAZ59918.1"/>
    <property type="molecule type" value="Genomic_DNA"/>
</dbReference>
<dbReference type="KEGG" id="reu:Reut_A0536"/>
<protein>
    <recommendedName>
        <fullName evidence="3">Proline-rich region</fullName>
    </recommendedName>
</protein>
<gene>
    <name evidence="2" type="ordered locus">Reut_A0536</name>
</gene>
<proteinExistence type="predicted"/>
<reference evidence="2" key="1">
    <citation type="submission" date="2005-08" db="EMBL/GenBank/DDBJ databases">
        <title>Complete sequence of Chromosome1 of Ralstonia eutropha JMP134.</title>
        <authorList>
            <person name="Copeland A."/>
            <person name="Lucas S."/>
            <person name="Lapidus A."/>
            <person name="Barry K."/>
            <person name="Detter J.C."/>
            <person name="Glavina T."/>
            <person name="Hammon N."/>
            <person name="Israni S."/>
            <person name="Pitluck S."/>
            <person name="Goltsman E."/>
            <person name="Martinez M."/>
            <person name="Schmutz J."/>
            <person name="Larimer F."/>
            <person name="Land M."/>
            <person name="Lykidis A."/>
            <person name="Richardson P."/>
        </authorList>
    </citation>
    <scope>NUCLEOTIDE SEQUENCE</scope>
    <source>
        <strain evidence="2">JMP134</strain>
    </source>
</reference>
<name>Q475L5_CUPPJ</name>
<dbReference type="AlphaFoldDB" id="Q475L5"/>
<evidence type="ECO:0008006" key="3">
    <source>
        <dbReference type="Google" id="ProtNLM"/>
    </source>
</evidence>
<accession>Q475L5</accession>
<dbReference type="eggNOG" id="ENOG503303I">
    <property type="taxonomic scope" value="Bacteria"/>
</dbReference>
<feature type="region of interest" description="Disordered" evidence="1">
    <location>
        <begin position="169"/>
        <end position="190"/>
    </location>
</feature>